<reference evidence="4" key="1">
    <citation type="journal article" date="2006" name="PLoS Biol.">
        <title>Macronuclear genome sequence of the ciliate Tetrahymena thermophila, a model eukaryote.</title>
        <authorList>
            <person name="Eisen J.A."/>
            <person name="Coyne R.S."/>
            <person name="Wu M."/>
            <person name="Wu D."/>
            <person name="Thiagarajan M."/>
            <person name="Wortman J.R."/>
            <person name="Badger J.H."/>
            <person name="Ren Q."/>
            <person name="Amedeo P."/>
            <person name="Jones K.M."/>
            <person name="Tallon L.J."/>
            <person name="Delcher A.L."/>
            <person name="Salzberg S.L."/>
            <person name="Silva J.C."/>
            <person name="Haas B.J."/>
            <person name="Majoros W.H."/>
            <person name="Farzad M."/>
            <person name="Carlton J.M."/>
            <person name="Smith R.K. Jr."/>
            <person name="Garg J."/>
            <person name="Pearlman R.E."/>
            <person name="Karrer K.M."/>
            <person name="Sun L."/>
            <person name="Manning G."/>
            <person name="Elde N.C."/>
            <person name="Turkewitz A.P."/>
            <person name="Asai D.J."/>
            <person name="Wilkes D.E."/>
            <person name="Wang Y."/>
            <person name="Cai H."/>
            <person name="Collins K."/>
            <person name="Stewart B.A."/>
            <person name="Lee S.R."/>
            <person name="Wilamowska K."/>
            <person name="Weinberg Z."/>
            <person name="Ruzzo W.L."/>
            <person name="Wloga D."/>
            <person name="Gaertig J."/>
            <person name="Frankel J."/>
            <person name="Tsao C.-C."/>
            <person name="Gorovsky M.A."/>
            <person name="Keeling P.J."/>
            <person name="Waller R.F."/>
            <person name="Patron N.J."/>
            <person name="Cherry J.M."/>
            <person name="Stover N.A."/>
            <person name="Krieger C.J."/>
            <person name="del Toro C."/>
            <person name="Ryder H.F."/>
            <person name="Williamson S.C."/>
            <person name="Barbeau R.A."/>
            <person name="Hamilton E.P."/>
            <person name="Orias E."/>
        </authorList>
    </citation>
    <scope>NUCLEOTIDE SEQUENCE [LARGE SCALE GENOMIC DNA]</scope>
    <source>
        <strain evidence="4">SB210</strain>
    </source>
</reference>
<feature type="region of interest" description="Disordered" evidence="2">
    <location>
        <begin position="287"/>
        <end position="308"/>
    </location>
</feature>
<dbReference type="RefSeq" id="XP_012653844.1">
    <property type="nucleotide sequence ID" value="XM_012798390.1"/>
</dbReference>
<feature type="region of interest" description="Disordered" evidence="2">
    <location>
        <begin position="487"/>
        <end position="507"/>
    </location>
</feature>
<proteinExistence type="predicted"/>
<gene>
    <name evidence="3" type="ORF">TTHERM_000253466</name>
</gene>
<dbReference type="AlphaFoldDB" id="W7XIU4"/>
<feature type="coiled-coil region" evidence="1">
    <location>
        <begin position="126"/>
        <end position="154"/>
    </location>
</feature>
<organism evidence="3 4">
    <name type="scientific">Tetrahymena thermophila (strain SB210)</name>
    <dbReference type="NCBI Taxonomy" id="312017"/>
    <lineage>
        <taxon>Eukaryota</taxon>
        <taxon>Sar</taxon>
        <taxon>Alveolata</taxon>
        <taxon>Ciliophora</taxon>
        <taxon>Intramacronucleata</taxon>
        <taxon>Oligohymenophorea</taxon>
        <taxon>Hymenostomatida</taxon>
        <taxon>Tetrahymenina</taxon>
        <taxon>Tetrahymenidae</taxon>
        <taxon>Tetrahymena</taxon>
    </lineage>
</organism>
<sequence length="696" mass="81721">MENSANKRNPNSYEKKQKIYYEQEQDEIFSKYPFFHQGIPDLPQELYPLPKRRMNYKIDELQQQDNKGRQRRRSSNMITEEIPIYLNFAKNNGQQDSSEERYLYPQFTKKQLKDQERNLCIANEQKKQTSQKVKDEKETKKKAYQQYLEQMNDKMFDQVVEMTKIPEKKIQINMDEQDISIELVNKSDIRRKEEGDEAFYEKERNLLEKKRTLKQKLVDKFKIRLNFEAEEFLDKNVYDFYNKQQINEIKSLRKQSLELNPYSQQNGINKSNNKQSQDNKVKSLYTQQKNSEGELPSSLQQQISKNHQRKFNSLQTSPRMSNIEQSYLNQQIKQDNNQVSIQALINQQKNEQNILNYGQSSYNNQNILNPIIIKNSTRNILNNSQNYNIQNNQNQLYNENQKIIQQSQQCKSSKSVDANSTQEGSIITSKRFSLLKKMNEKQFDSGQISTLQDRFKNEQTTQLTESSPKVIQLKTSPGKRFREESPFLTSTVNQQIQTTQNEQQKPSKSILELPINQYHMPTEASQQYSPNANERSGNLSPFLYQSSSRNSSQFPLISIKNNNHRINSSFSRYKVVSPHSNRNNMYSFSKENSNSSILQQSGEALEALKKENQKLLNSKYTRQHAQIINSIRKKSMQIEQSMKETDESFQQLVSKVKNEQVKILTNLNVAKAPQSVQIKLINDFQNILSVYGAQLN</sequence>
<dbReference type="InParanoid" id="W7XIU4"/>
<evidence type="ECO:0000256" key="1">
    <source>
        <dbReference type="SAM" id="Coils"/>
    </source>
</evidence>
<keyword evidence="4" id="KW-1185">Reference proteome</keyword>
<feature type="compositionally biased region" description="Low complexity" evidence="2">
    <location>
        <begin position="489"/>
        <end position="504"/>
    </location>
</feature>
<dbReference type="GeneID" id="24438042"/>
<evidence type="ECO:0000256" key="2">
    <source>
        <dbReference type="SAM" id="MobiDB-lite"/>
    </source>
</evidence>
<evidence type="ECO:0000313" key="3">
    <source>
        <dbReference type="EMBL" id="EWS73614.1"/>
    </source>
</evidence>
<feature type="region of interest" description="Disordered" evidence="2">
    <location>
        <begin position="262"/>
        <end position="281"/>
    </location>
</feature>
<feature type="compositionally biased region" description="Low complexity" evidence="2">
    <location>
        <begin position="269"/>
        <end position="278"/>
    </location>
</feature>
<feature type="compositionally biased region" description="Polar residues" evidence="2">
    <location>
        <begin position="459"/>
        <end position="475"/>
    </location>
</feature>
<feature type="compositionally biased region" description="Polar residues" evidence="2">
    <location>
        <begin position="297"/>
        <end position="308"/>
    </location>
</feature>
<dbReference type="EMBL" id="GG662647">
    <property type="protein sequence ID" value="EWS73614.1"/>
    <property type="molecule type" value="Genomic_DNA"/>
</dbReference>
<dbReference type="KEGG" id="tet:TTHERM_000253466"/>
<feature type="region of interest" description="Disordered" evidence="2">
    <location>
        <begin position="459"/>
        <end position="478"/>
    </location>
</feature>
<accession>W7XIU4</accession>
<name>W7XIU4_TETTS</name>
<protein>
    <submittedName>
        <fullName evidence="3">Uncharacterized protein</fullName>
    </submittedName>
</protein>
<keyword evidence="1" id="KW-0175">Coiled coil</keyword>
<evidence type="ECO:0000313" key="4">
    <source>
        <dbReference type="Proteomes" id="UP000009168"/>
    </source>
</evidence>
<dbReference type="Proteomes" id="UP000009168">
    <property type="component" value="Unassembled WGS sequence"/>
</dbReference>